<accession>A0A6A6NPI6</accession>
<evidence type="ECO:0000256" key="2">
    <source>
        <dbReference type="ARBA" id="ARBA00022837"/>
    </source>
</evidence>
<dbReference type="SUPFAM" id="SSF47473">
    <property type="entry name" value="EF-hand"/>
    <property type="match status" value="1"/>
</dbReference>
<evidence type="ECO:0000256" key="3">
    <source>
        <dbReference type="SAM" id="MobiDB-lite"/>
    </source>
</evidence>
<reference evidence="4" key="1">
    <citation type="journal article" date="2020" name="Stud. Mycol.">
        <title>101 Dothideomycetes genomes: a test case for predicting lifestyles and emergence of pathogens.</title>
        <authorList>
            <person name="Haridas S."/>
            <person name="Albert R."/>
            <person name="Binder M."/>
            <person name="Bloem J."/>
            <person name="Labutti K."/>
            <person name="Salamov A."/>
            <person name="Andreopoulos B."/>
            <person name="Baker S."/>
            <person name="Barry K."/>
            <person name="Bills G."/>
            <person name="Bluhm B."/>
            <person name="Cannon C."/>
            <person name="Castanera R."/>
            <person name="Culley D."/>
            <person name="Daum C."/>
            <person name="Ezra D."/>
            <person name="Gonzalez J."/>
            <person name="Henrissat B."/>
            <person name="Kuo A."/>
            <person name="Liang C."/>
            <person name="Lipzen A."/>
            <person name="Lutzoni F."/>
            <person name="Magnuson J."/>
            <person name="Mondo S."/>
            <person name="Nolan M."/>
            <person name="Ohm R."/>
            <person name="Pangilinan J."/>
            <person name="Park H.-J."/>
            <person name="Ramirez L."/>
            <person name="Alfaro M."/>
            <person name="Sun H."/>
            <person name="Tritt A."/>
            <person name="Yoshinaga Y."/>
            <person name="Zwiers L.-H."/>
            <person name="Turgeon B."/>
            <person name="Goodwin S."/>
            <person name="Spatafora J."/>
            <person name="Crous P."/>
            <person name="Grigoriev I."/>
        </authorList>
    </citation>
    <scope>NUCLEOTIDE SEQUENCE</scope>
    <source>
        <strain evidence="4">ATCC 16933</strain>
    </source>
</reference>
<evidence type="ECO:0008006" key="6">
    <source>
        <dbReference type="Google" id="ProtNLM"/>
    </source>
</evidence>
<keyword evidence="1" id="KW-0677">Repeat</keyword>
<gene>
    <name evidence="4" type="ORF">BDY21DRAFT_355616</name>
</gene>
<dbReference type="EMBL" id="MU001696">
    <property type="protein sequence ID" value="KAF2453641.1"/>
    <property type="molecule type" value="Genomic_DNA"/>
</dbReference>
<sequence length="239" mass="26806">MPPKRRGITSKGAQLPSRSSRRSNKLARQNDLTDAQENEIREAFRLFCEPLPAGAGVLTDDPESGSVLKREDIRRCLISLGLSPSQSDMLGILDALDPAKSGFVTYAHFLELAAIYLNQQERDPEDQSSEEGINSRVSSREATRIPREAYEAFELFKHGNRGPITLSHLRKVARELREEISDDILKDMILEANGGVRDDNTRTRGEVERGVQLEDFVSVMCRAGVFGHDYYCGDMNKYS</sequence>
<dbReference type="Proteomes" id="UP000799766">
    <property type="component" value="Unassembled WGS sequence"/>
</dbReference>
<dbReference type="Gene3D" id="1.10.238.10">
    <property type="entry name" value="EF-hand"/>
    <property type="match status" value="2"/>
</dbReference>
<keyword evidence="5" id="KW-1185">Reference proteome</keyword>
<organism evidence="4 5">
    <name type="scientific">Lineolata rhizophorae</name>
    <dbReference type="NCBI Taxonomy" id="578093"/>
    <lineage>
        <taxon>Eukaryota</taxon>
        <taxon>Fungi</taxon>
        <taxon>Dikarya</taxon>
        <taxon>Ascomycota</taxon>
        <taxon>Pezizomycotina</taxon>
        <taxon>Dothideomycetes</taxon>
        <taxon>Dothideomycetes incertae sedis</taxon>
        <taxon>Lineolatales</taxon>
        <taxon>Lineolataceae</taxon>
        <taxon>Lineolata</taxon>
    </lineage>
</organism>
<evidence type="ECO:0000256" key="1">
    <source>
        <dbReference type="ARBA" id="ARBA00022737"/>
    </source>
</evidence>
<dbReference type="OrthoDB" id="26525at2759"/>
<name>A0A6A6NPI6_9PEZI</name>
<evidence type="ECO:0000313" key="5">
    <source>
        <dbReference type="Proteomes" id="UP000799766"/>
    </source>
</evidence>
<dbReference type="InterPro" id="IPR050145">
    <property type="entry name" value="Centrin_CML-like"/>
</dbReference>
<dbReference type="PANTHER" id="PTHR23050">
    <property type="entry name" value="CALCIUM BINDING PROTEIN"/>
    <property type="match status" value="1"/>
</dbReference>
<evidence type="ECO:0000313" key="4">
    <source>
        <dbReference type="EMBL" id="KAF2453641.1"/>
    </source>
</evidence>
<feature type="region of interest" description="Disordered" evidence="3">
    <location>
        <begin position="121"/>
        <end position="141"/>
    </location>
</feature>
<protein>
    <recommendedName>
        <fullName evidence="6">EF-hand superfamily Ca2+-modulated protein</fullName>
    </recommendedName>
</protein>
<dbReference type="AlphaFoldDB" id="A0A6A6NPI6"/>
<keyword evidence="2" id="KW-0106">Calcium</keyword>
<proteinExistence type="predicted"/>
<feature type="region of interest" description="Disordered" evidence="3">
    <location>
        <begin position="1"/>
        <end position="34"/>
    </location>
</feature>
<dbReference type="InterPro" id="IPR011992">
    <property type="entry name" value="EF-hand-dom_pair"/>
</dbReference>